<dbReference type="GO" id="GO:0004497">
    <property type="term" value="F:monooxygenase activity"/>
    <property type="evidence" value="ECO:0007669"/>
    <property type="project" value="UniProtKB-KW"/>
</dbReference>
<keyword evidence="4" id="KW-0503">Monooxygenase</keyword>
<dbReference type="PANTHER" id="PTHR30011">
    <property type="entry name" value="ALKANESULFONATE MONOOXYGENASE-RELATED"/>
    <property type="match status" value="1"/>
</dbReference>
<gene>
    <name evidence="6" type="ORF">MSTO_41800</name>
</gene>
<dbReference type="InterPro" id="IPR051260">
    <property type="entry name" value="Diverse_substr_monoxygenases"/>
</dbReference>
<evidence type="ECO:0000256" key="3">
    <source>
        <dbReference type="ARBA" id="ARBA00023002"/>
    </source>
</evidence>
<evidence type="ECO:0000256" key="2">
    <source>
        <dbReference type="ARBA" id="ARBA00022643"/>
    </source>
</evidence>
<dbReference type="KEGG" id="msto:MSTO_41800"/>
<dbReference type="Gene3D" id="3.20.20.30">
    <property type="entry name" value="Luciferase-like domain"/>
    <property type="match status" value="1"/>
</dbReference>
<keyword evidence="7" id="KW-1185">Reference proteome</keyword>
<evidence type="ECO:0008006" key="8">
    <source>
        <dbReference type="Google" id="ProtNLM"/>
    </source>
</evidence>
<dbReference type="EMBL" id="AP022587">
    <property type="protein sequence ID" value="BBY23975.1"/>
    <property type="molecule type" value="Genomic_DNA"/>
</dbReference>
<dbReference type="Proteomes" id="UP000467130">
    <property type="component" value="Chromosome"/>
</dbReference>
<evidence type="ECO:0000256" key="4">
    <source>
        <dbReference type="ARBA" id="ARBA00023033"/>
    </source>
</evidence>
<evidence type="ECO:0000313" key="7">
    <source>
        <dbReference type="Proteomes" id="UP000467130"/>
    </source>
</evidence>
<dbReference type="PANTHER" id="PTHR30011:SF16">
    <property type="entry name" value="C2H2 FINGER DOMAIN TRANSCRIPTION FACTOR (EUROFUNG)-RELATED"/>
    <property type="match status" value="1"/>
</dbReference>
<dbReference type="GO" id="GO:0016705">
    <property type="term" value="F:oxidoreductase activity, acting on paired donors, with incorporation or reduction of molecular oxygen"/>
    <property type="evidence" value="ECO:0007669"/>
    <property type="project" value="InterPro"/>
</dbReference>
<keyword evidence="2" id="KW-0288">FMN</keyword>
<keyword evidence="3" id="KW-0560">Oxidoreductase</keyword>
<proteinExistence type="predicted"/>
<reference evidence="6 7" key="1">
    <citation type="journal article" date="2019" name="Emerg. Microbes Infect.">
        <title>Comprehensive subspecies identification of 175 nontuberculous mycobacteria species based on 7547 genomic profiles.</title>
        <authorList>
            <person name="Matsumoto Y."/>
            <person name="Kinjo T."/>
            <person name="Motooka D."/>
            <person name="Nabeya D."/>
            <person name="Jung N."/>
            <person name="Uechi K."/>
            <person name="Horii T."/>
            <person name="Iida T."/>
            <person name="Fujita J."/>
            <person name="Nakamura S."/>
        </authorList>
    </citation>
    <scope>NUCLEOTIDE SEQUENCE [LARGE SCALE GENOMIC DNA]</scope>
    <source>
        <strain evidence="6 7">JCM 17783</strain>
    </source>
</reference>
<protein>
    <recommendedName>
        <fullName evidence="8">Monooxygenase</fullName>
    </recommendedName>
</protein>
<dbReference type="SUPFAM" id="SSF51679">
    <property type="entry name" value="Bacterial luciferase-like"/>
    <property type="match status" value="1"/>
</dbReference>
<evidence type="ECO:0000313" key="6">
    <source>
        <dbReference type="EMBL" id="BBY23975.1"/>
    </source>
</evidence>
<name>A0A7I7QCE2_9MYCO</name>
<evidence type="ECO:0000256" key="1">
    <source>
        <dbReference type="ARBA" id="ARBA00022630"/>
    </source>
</evidence>
<keyword evidence="1" id="KW-0285">Flavoprotein</keyword>
<dbReference type="InterPro" id="IPR036661">
    <property type="entry name" value="Luciferase-like_sf"/>
</dbReference>
<sequence length="108" mass="11857">MVTSVNDSEAQNFGVDTHLGHDERYDRADEFMDVVTGLWDTWEDDAILHDRGSGHYADPAKVHELGHVGQYFCARGPLTVPAPRKAGRSSSRPVLRGGVVNSPRAGRN</sequence>
<dbReference type="AlphaFoldDB" id="A0A7I7QCE2"/>
<accession>A0A7I7QCE2</accession>
<evidence type="ECO:0000256" key="5">
    <source>
        <dbReference type="SAM" id="MobiDB-lite"/>
    </source>
</evidence>
<organism evidence="6 7">
    <name type="scientific">Mycobacterium stomatepiae</name>
    <dbReference type="NCBI Taxonomy" id="470076"/>
    <lineage>
        <taxon>Bacteria</taxon>
        <taxon>Bacillati</taxon>
        <taxon>Actinomycetota</taxon>
        <taxon>Actinomycetes</taxon>
        <taxon>Mycobacteriales</taxon>
        <taxon>Mycobacteriaceae</taxon>
        <taxon>Mycobacterium</taxon>
        <taxon>Mycobacterium simiae complex</taxon>
    </lineage>
</organism>
<feature type="region of interest" description="Disordered" evidence="5">
    <location>
        <begin position="79"/>
        <end position="108"/>
    </location>
</feature>